<dbReference type="RefSeq" id="XP_004254592.1">
    <property type="nucleotide sequence ID" value="XM_004254544.1"/>
</dbReference>
<dbReference type="AlphaFoldDB" id="A0A0A1U766"/>
<name>A0A0A1U766_ENTIV</name>
<dbReference type="VEuPathDB" id="AmoebaDB:EIN_273480"/>
<reference evidence="2 3" key="1">
    <citation type="submission" date="2012-10" db="EMBL/GenBank/DDBJ databases">
        <authorList>
            <person name="Zafar N."/>
            <person name="Inman J."/>
            <person name="Hall N."/>
            <person name="Lorenzi H."/>
            <person name="Caler E."/>
        </authorList>
    </citation>
    <scope>NUCLEOTIDE SEQUENCE [LARGE SCALE GENOMIC DNA]</scope>
    <source>
        <strain evidence="2 3">IP1</strain>
    </source>
</reference>
<evidence type="ECO:0000313" key="3">
    <source>
        <dbReference type="Proteomes" id="UP000014680"/>
    </source>
</evidence>
<dbReference type="GeneID" id="14886834"/>
<feature type="chain" id="PRO_5001980273" evidence="1">
    <location>
        <begin position="19"/>
        <end position="284"/>
    </location>
</feature>
<evidence type="ECO:0000313" key="2">
    <source>
        <dbReference type="EMBL" id="ELP87821.1"/>
    </source>
</evidence>
<keyword evidence="1" id="KW-0732">Signal</keyword>
<organism evidence="2 3">
    <name type="scientific">Entamoeba invadens IP1</name>
    <dbReference type="NCBI Taxonomy" id="370355"/>
    <lineage>
        <taxon>Eukaryota</taxon>
        <taxon>Amoebozoa</taxon>
        <taxon>Evosea</taxon>
        <taxon>Archamoebae</taxon>
        <taxon>Mastigamoebida</taxon>
        <taxon>Entamoebidae</taxon>
        <taxon>Entamoeba</taxon>
    </lineage>
</organism>
<dbReference type="InterPro" id="IPR029044">
    <property type="entry name" value="Nucleotide-diphossugar_trans"/>
</dbReference>
<accession>A0A0A1U766</accession>
<dbReference type="Proteomes" id="UP000014680">
    <property type="component" value="Unassembled WGS sequence"/>
</dbReference>
<dbReference type="OMA" id="CENCAFP"/>
<proteinExistence type="predicted"/>
<keyword evidence="3" id="KW-1185">Reference proteome</keyword>
<sequence length="284" mass="34077">MHYTLFLVFFLLIVQLNSKEHHVAFTLCASPKKYNYIHQTVDYFLHAYNYNHVGISIDFYVTRGCENCAFPELDYELNRLSNFDFKVYDVAFDMIPINKTLDVKMKPFQEKFESWIIDFRKDDVNHRTNTRYSWYAKDNIINHYAYGLARYAKQHSKADYTLFLEDDILIKKDFFVTLKNVLDTYQDGNQVATRTMICQDRFNHIKVHNKQLGFCVAGFFGILLGDREFKRMEKFYKYVKWGVCVDAYNCYMDDFLNMSTPMFQTAKHVGWDKFTTKRNLEFWM</sequence>
<dbReference type="EMBL" id="KB206783">
    <property type="protein sequence ID" value="ELP87821.1"/>
    <property type="molecule type" value="Genomic_DNA"/>
</dbReference>
<dbReference type="Gene3D" id="3.90.550.10">
    <property type="entry name" value="Spore Coat Polysaccharide Biosynthesis Protein SpsA, Chain A"/>
    <property type="match status" value="1"/>
</dbReference>
<protein>
    <submittedName>
        <fullName evidence="2">Uncharacterized protein</fullName>
    </submittedName>
</protein>
<feature type="signal peptide" evidence="1">
    <location>
        <begin position="1"/>
        <end position="18"/>
    </location>
</feature>
<dbReference type="KEGG" id="eiv:EIN_273480"/>
<evidence type="ECO:0000256" key="1">
    <source>
        <dbReference type="SAM" id="SignalP"/>
    </source>
</evidence>
<gene>
    <name evidence="2" type="ORF">EIN_273480</name>
</gene>